<reference evidence="2 3" key="1">
    <citation type="submission" date="2018-08" db="EMBL/GenBank/DDBJ databases">
        <title>A genome reference for cultivated species of the human gut microbiota.</title>
        <authorList>
            <person name="Zou Y."/>
            <person name="Xue W."/>
            <person name="Luo G."/>
        </authorList>
    </citation>
    <scope>NUCLEOTIDE SEQUENCE [LARGE SCALE GENOMIC DNA]</scope>
    <source>
        <strain evidence="2 3">TF08-14</strain>
    </source>
</reference>
<comment type="caution">
    <text evidence="2">The sequence shown here is derived from an EMBL/GenBank/DDBJ whole genome shotgun (WGS) entry which is preliminary data.</text>
</comment>
<name>A0A3E4QPC3_9ACTN</name>
<dbReference type="Gene3D" id="2.30.40.10">
    <property type="entry name" value="Urease, subunit C, domain 1"/>
    <property type="match status" value="1"/>
</dbReference>
<dbReference type="InterPro" id="IPR011059">
    <property type="entry name" value="Metal-dep_hydrolase_composite"/>
</dbReference>
<dbReference type="InterPro" id="IPR013108">
    <property type="entry name" value="Amidohydro_3"/>
</dbReference>
<dbReference type="PANTHER" id="PTHR22642">
    <property type="entry name" value="IMIDAZOLONEPROPIONASE"/>
    <property type="match status" value="1"/>
</dbReference>
<evidence type="ECO:0000259" key="1">
    <source>
        <dbReference type="Pfam" id="PF07969"/>
    </source>
</evidence>
<dbReference type="Gene3D" id="3.10.310.70">
    <property type="match status" value="1"/>
</dbReference>
<dbReference type="EMBL" id="QSRJ01000015">
    <property type="protein sequence ID" value="RGL07508.1"/>
    <property type="molecule type" value="Genomic_DNA"/>
</dbReference>
<dbReference type="SUPFAM" id="SSF51338">
    <property type="entry name" value="Composite domain of metallo-dependent hydrolases"/>
    <property type="match status" value="1"/>
</dbReference>
<organism evidence="2 3">
    <name type="scientific">Collinsella tanakaei</name>
    <dbReference type="NCBI Taxonomy" id="626935"/>
    <lineage>
        <taxon>Bacteria</taxon>
        <taxon>Bacillati</taxon>
        <taxon>Actinomycetota</taxon>
        <taxon>Coriobacteriia</taxon>
        <taxon>Coriobacteriales</taxon>
        <taxon>Coriobacteriaceae</taxon>
        <taxon>Collinsella</taxon>
    </lineage>
</organism>
<dbReference type="PANTHER" id="PTHR22642:SF2">
    <property type="entry name" value="PROTEIN LONG AFTER FAR-RED 3"/>
    <property type="match status" value="1"/>
</dbReference>
<dbReference type="InterPro" id="IPR032466">
    <property type="entry name" value="Metal_Hydrolase"/>
</dbReference>
<sequence length="519" mass="56936">MSDRTLVLLSRSIFTGLSDDPFDGYIAIRGNRIESVGPAGQAEACLHGADEVRDLGSKTVMAGLVDVHTFFTGWVLRRIGADLSDTASVEDVIEALAQWKGIRQQAPMALGMNLPEALLGEELVTALDERYSSTPVVAFTNGAETCALNAAASSRYGFTPDACYAEKIWRLMRDYLPLQEVRDAYDDYMVMLNSRGVTAIKEMCFDDYYGFADEMARREQEGELTVRIDMMSQPVGYGADLDYACSARDRFQGDFVRFSGFNRMTDRGVWCGLAEMIEPYEDGADAGAGGKTVVEEPEWDLIARELTAIDKAGFRYSLHCQGDGAVRKTVDMCEGLAHDESGKLVNRHSITDLENSDPADLARFGAMGGICEVYPQILTLDAREDCLAMMRRQIGEARLSRSWNRRAMVDGGCTLCCGTDLPLLIPHLGDSIYSACGGYFADGLEVNPQNAVSIAELLRAWTAGGAYDLQREDDIGTIEAGKLADICVLDRDVFAVDPKEARDIKVELTVVDGRIVYES</sequence>
<protein>
    <recommendedName>
        <fullName evidence="1">Amidohydrolase 3 domain-containing protein</fullName>
    </recommendedName>
</protein>
<dbReference type="AlphaFoldDB" id="A0A3E4QPC3"/>
<dbReference type="Pfam" id="PF07969">
    <property type="entry name" value="Amidohydro_3"/>
    <property type="match status" value="1"/>
</dbReference>
<dbReference type="SUPFAM" id="SSF51556">
    <property type="entry name" value="Metallo-dependent hydrolases"/>
    <property type="match status" value="1"/>
</dbReference>
<dbReference type="RefSeq" id="WP_117680287.1">
    <property type="nucleotide sequence ID" value="NZ_QSRJ01000015.1"/>
</dbReference>
<evidence type="ECO:0000313" key="3">
    <source>
        <dbReference type="Proteomes" id="UP000260943"/>
    </source>
</evidence>
<dbReference type="Gene3D" id="3.20.20.140">
    <property type="entry name" value="Metal-dependent hydrolases"/>
    <property type="match status" value="1"/>
</dbReference>
<feature type="domain" description="Amidohydrolase 3" evidence="1">
    <location>
        <begin position="51"/>
        <end position="517"/>
    </location>
</feature>
<dbReference type="Proteomes" id="UP000260943">
    <property type="component" value="Unassembled WGS sequence"/>
</dbReference>
<dbReference type="GO" id="GO:0016810">
    <property type="term" value="F:hydrolase activity, acting on carbon-nitrogen (but not peptide) bonds"/>
    <property type="evidence" value="ECO:0007669"/>
    <property type="project" value="InterPro"/>
</dbReference>
<accession>A0A3E4QPC3</accession>
<gene>
    <name evidence="2" type="ORF">DXC81_10150</name>
</gene>
<proteinExistence type="predicted"/>
<evidence type="ECO:0000313" key="2">
    <source>
        <dbReference type="EMBL" id="RGL07508.1"/>
    </source>
</evidence>